<dbReference type="AlphaFoldDB" id="A0A644Z748"/>
<dbReference type="EMBL" id="VSSQ01007672">
    <property type="protein sequence ID" value="MPM36632.1"/>
    <property type="molecule type" value="Genomic_DNA"/>
</dbReference>
<proteinExistence type="predicted"/>
<reference evidence="1" key="1">
    <citation type="submission" date="2019-08" db="EMBL/GenBank/DDBJ databases">
        <authorList>
            <person name="Kucharzyk K."/>
            <person name="Murdoch R.W."/>
            <person name="Higgins S."/>
            <person name="Loffler F."/>
        </authorList>
    </citation>
    <scope>NUCLEOTIDE SEQUENCE</scope>
</reference>
<gene>
    <name evidence="1" type="ORF">SDC9_83231</name>
</gene>
<name>A0A644Z748_9ZZZZ</name>
<evidence type="ECO:0000313" key="1">
    <source>
        <dbReference type="EMBL" id="MPM36632.1"/>
    </source>
</evidence>
<protein>
    <submittedName>
        <fullName evidence="1">Uncharacterized protein</fullName>
    </submittedName>
</protein>
<comment type="caution">
    <text evidence="1">The sequence shown here is derived from an EMBL/GenBank/DDBJ whole genome shotgun (WGS) entry which is preliminary data.</text>
</comment>
<accession>A0A644Z748</accession>
<sequence length="48" mass="5458">MQFIDAYFDFYVLPESLATFTAKETAKAVATGKYDVWFQLCENGASRL</sequence>
<organism evidence="1">
    <name type="scientific">bioreactor metagenome</name>
    <dbReference type="NCBI Taxonomy" id="1076179"/>
    <lineage>
        <taxon>unclassified sequences</taxon>
        <taxon>metagenomes</taxon>
        <taxon>ecological metagenomes</taxon>
    </lineage>
</organism>